<dbReference type="EMBL" id="HBHY01012478">
    <property type="protein sequence ID" value="CAE0140757.1"/>
    <property type="molecule type" value="Transcribed_RNA"/>
</dbReference>
<evidence type="ECO:0000259" key="1">
    <source>
        <dbReference type="PROSITE" id="PS51186"/>
    </source>
</evidence>
<accession>A0A7S3FCM0</accession>
<dbReference type="InterPro" id="IPR000182">
    <property type="entry name" value="GNAT_dom"/>
</dbReference>
<dbReference type="CDD" id="cd04301">
    <property type="entry name" value="NAT_SF"/>
    <property type="match status" value="1"/>
</dbReference>
<dbReference type="GO" id="GO:0009507">
    <property type="term" value="C:chloroplast"/>
    <property type="evidence" value="ECO:0007669"/>
    <property type="project" value="TreeGrafter"/>
</dbReference>
<dbReference type="SUPFAM" id="SSF55729">
    <property type="entry name" value="Acyl-CoA N-acyltransferases (Nat)"/>
    <property type="match status" value="1"/>
</dbReference>
<dbReference type="GO" id="GO:0008080">
    <property type="term" value="F:N-acetyltransferase activity"/>
    <property type="evidence" value="ECO:0007669"/>
    <property type="project" value="TreeGrafter"/>
</dbReference>
<evidence type="ECO:0000313" key="2">
    <source>
        <dbReference type="EMBL" id="CAE0140757.1"/>
    </source>
</evidence>
<dbReference type="Gene3D" id="3.40.630.30">
    <property type="match status" value="1"/>
</dbReference>
<organism evidence="2">
    <name type="scientific">Prasinoderma singulare</name>
    <dbReference type="NCBI Taxonomy" id="676789"/>
    <lineage>
        <taxon>Eukaryota</taxon>
        <taxon>Viridiplantae</taxon>
        <taxon>Prasinodermophyta</taxon>
        <taxon>Prasinodermophyceae</taxon>
        <taxon>Prasinodermales</taxon>
        <taxon>Prasinodermaceae</taxon>
        <taxon>Prasinoderma</taxon>
    </lineage>
</organism>
<protein>
    <recommendedName>
        <fullName evidence="1">N-acetyltransferase domain-containing protein</fullName>
    </recommendedName>
</protein>
<dbReference type="PANTHER" id="PTHR47443:SF3">
    <property type="entry name" value="GCN5-RELATED N-ACETYLTRANSFERASE 4, CHLOROPLASTIC"/>
    <property type="match status" value="1"/>
</dbReference>
<dbReference type="PANTHER" id="PTHR47443">
    <property type="entry name" value="ACYL-COA N-ACYLTRANSFERASES (NAT) SUPERFAMILY PROTEIN"/>
    <property type="match status" value="1"/>
</dbReference>
<dbReference type="AlphaFoldDB" id="A0A7S3FCM0"/>
<reference evidence="2" key="1">
    <citation type="submission" date="2021-01" db="EMBL/GenBank/DDBJ databases">
        <authorList>
            <person name="Corre E."/>
            <person name="Pelletier E."/>
            <person name="Niang G."/>
            <person name="Scheremetjew M."/>
            <person name="Finn R."/>
            <person name="Kale V."/>
            <person name="Holt S."/>
            <person name="Cochrane G."/>
            <person name="Meng A."/>
            <person name="Brown T."/>
            <person name="Cohen L."/>
        </authorList>
    </citation>
    <scope>NUCLEOTIDE SEQUENCE</scope>
    <source>
        <strain evidence="2">RCC927</strain>
    </source>
</reference>
<dbReference type="PROSITE" id="PS51186">
    <property type="entry name" value="GNAT"/>
    <property type="match status" value="1"/>
</dbReference>
<gene>
    <name evidence="2" type="ORF">PSIN1315_LOCUS8013</name>
</gene>
<dbReference type="InterPro" id="IPR016181">
    <property type="entry name" value="Acyl_CoA_acyltransferase"/>
</dbReference>
<sequence>MDGLLCGHADVSLSDAARGNFVMGTSLPAPTGQGVAYIANVTVDVAFRRKGVGTALVKEAECIAARAEGITAAALHANAGDEGARELYRKLGYRVIAVDSLLLAAVPGTKRRVLMQKSF</sequence>
<name>A0A7S3FCM0_9VIRI</name>
<proteinExistence type="predicted"/>
<feature type="domain" description="N-acetyltransferase" evidence="1">
    <location>
        <begin position="1"/>
        <end position="119"/>
    </location>
</feature>
<dbReference type="Pfam" id="PF00583">
    <property type="entry name" value="Acetyltransf_1"/>
    <property type="match status" value="1"/>
</dbReference>